<sequence>MFCISSTLLFLLVFFIPPLSIPSHFSLSISSKGFLSFDLTFNSLKIF</sequence>
<protein>
    <submittedName>
        <fullName evidence="2">Uncharacterized protein</fullName>
    </submittedName>
</protein>
<accession>A0A2P2NVL2</accession>
<reference evidence="2" key="1">
    <citation type="submission" date="2018-02" db="EMBL/GenBank/DDBJ databases">
        <title>Rhizophora mucronata_Transcriptome.</title>
        <authorList>
            <person name="Meera S.P."/>
            <person name="Sreeshan A."/>
            <person name="Augustine A."/>
        </authorList>
    </citation>
    <scope>NUCLEOTIDE SEQUENCE</scope>
    <source>
        <tissue evidence="2">Leaf</tissue>
    </source>
</reference>
<proteinExistence type="predicted"/>
<feature type="signal peptide" evidence="1">
    <location>
        <begin position="1"/>
        <end position="22"/>
    </location>
</feature>
<feature type="chain" id="PRO_5015147561" evidence="1">
    <location>
        <begin position="23"/>
        <end position="47"/>
    </location>
</feature>
<name>A0A2P2NVL2_RHIMU</name>
<evidence type="ECO:0000313" key="2">
    <source>
        <dbReference type="EMBL" id="MBX46542.1"/>
    </source>
</evidence>
<keyword evidence="1" id="KW-0732">Signal</keyword>
<dbReference type="EMBL" id="GGEC01066058">
    <property type="protein sequence ID" value="MBX46542.1"/>
    <property type="molecule type" value="Transcribed_RNA"/>
</dbReference>
<organism evidence="2">
    <name type="scientific">Rhizophora mucronata</name>
    <name type="common">Asiatic mangrove</name>
    <dbReference type="NCBI Taxonomy" id="61149"/>
    <lineage>
        <taxon>Eukaryota</taxon>
        <taxon>Viridiplantae</taxon>
        <taxon>Streptophyta</taxon>
        <taxon>Embryophyta</taxon>
        <taxon>Tracheophyta</taxon>
        <taxon>Spermatophyta</taxon>
        <taxon>Magnoliopsida</taxon>
        <taxon>eudicotyledons</taxon>
        <taxon>Gunneridae</taxon>
        <taxon>Pentapetalae</taxon>
        <taxon>rosids</taxon>
        <taxon>fabids</taxon>
        <taxon>Malpighiales</taxon>
        <taxon>Rhizophoraceae</taxon>
        <taxon>Rhizophora</taxon>
    </lineage>
</organism>
<evidence type="ECO:0000256" key="1">
    <source>
        <dbReference type="SAM" id="SignalP"/>
    </source>
</evidence>
<dbReference type="AlphaFoldDB" id="A0A2P2NVL2"/>